<name>A0ACB8TGS7_9AGAM</name>
<comment type="caution">
    <text evidence="1">The sequence shown here is derived from an EMBL/GenBank/DDBJ whole genome shotgun (WGS) entry which is preliminary data.</text>
</comment>
<accession>A0ACB8TGS7</accession>
<dbReference type="EMBL" id="MU277189">
    <property type="protein sequence ID" value="KAI0067648.1"/>
    <property type="molecule type" value="Genomic_DNA"/>
</dbReference>
<evidence type="ECO:0000313" key="2">
    <source>
        <dbReference type="Proteomes" id="UP000814140"/>
    </source>
</evidence>
<sequence>MSTSSTALSDDASFSSTPSSPLGEHEFEADRVGVGLSNAHLSPKRRQMLDLMNELHSMGVQTDIDLPQIAVIGQQSAGKSSLIEAITGVRLPRASGTCTRCPTECRLTRASEPWNCTVFLHFTVDERGQRLSKVRHEQFGPVITNPDDVEERHRRAQLAILSPNIPSKTFLEGDRLPSKGPEASFSANCVSLQIKGSEVGDISFCDLPGLIYSTAKGGREGDKKLVQELLESYIKNPNCLILLTIACETEFETQGAFDLVKQHDQDFKRTIGVLTKPDRIPTGEEDRWIRYIRNTEEYFPLGWYSVKQPDSVQLKQSITYQGARAKEAEFFSTFEPWAHLSFAEQQRLGTANVVDRLSETLSDLIAKRSDIAVRLPEIVQEVQRQKERVELSLSKLPTPPSTDSLVEMTNLLTNFSNAVASHVEGSPDEDGLIQAIRPHQEKFKLAIRTLAPDFRLCKQAESVFFSALPPMDFLLPEDRPPTLSTGPIYLDDVLKKAQNARTRELPNNYPFVVTKQYIQLYVGKWKAPALAYFDAVIKVTTEHMMKILKGHFERFTHGHLSDAASRSFLGHMKRAEELTRQRLHWLMEVEARPFTLNTHTLADYKEKFLTYYKGCRQNSEHGVLIKALDTYKPHSGASQTGVTVFQGGMPKIMAGLAEIGLGGTKPSDLPKLLPADPFDPALEIMANVRAYFQVASKRFIDNVPQAVDFDYIDGMKRELLDVLYRDIIRDDSDVRVRCRELLREAPALSTRREELEGKRDRLEKAQIKLMQLF</sequence>
<proteinExistence type="predicted"/>
<dbReference type="Proteomes" id="UP000814140">
    <property type="component" value="Unassembled WGS sequence"/>
</dbReference>
<reference evidence="1" key="1">
    <citation type="submission" date="2021-03" db="EMBL/GenBank/DDBJ databases">
        <authorList>
            <consortium name="DOE Joint Genome Institute"/>
            <person name="Ahrendt S."/>
            <person name="Looney B.P."/>
            <person name="Miyauchi S."/>
            <person name="Morin E."/>
            <person name="Drula E."/>
            <person name="Courty P.E."/>
            <person name="Chicoki N."/>
            <person name="Fauchery L."/>
            <person name="Kohler A."/>
            <person name="Kuo A."/>
            <person name="Labutti K."/>
            <person name="Pangilinan J."/>
            <person name="Lipzen A."/>
            <person name="Riley R."/>
            <person name="Andreopoulos W."/>
            <person name="He G."/>
            <person name="Johnson J."/>
            <person name="Barry K.W."/>
            <person name="Grigoriev I.V."/>
            <person name="Nagy L."/>
            <person name="Hibbett D."/>
            <person name="Henrissat B."/>
            <person name="Matheny P.B."/>
            <person name="Labbe J."/>
            <person name="Martin F."/>
        </authorList>
    </citation>
    <scope>NUCLEOTIDE SEQUENCE</scope>
    <source>
        <strain evidence="1">HHB10654</strain>
    </source>
</reference>
<gene>
    <name evidence="1" type="ORF">BV25DRAFT_1834706</name>
</gene>
<keyword evidence="2" id="KW-1185">Reference proteome</keyword>
<evidence type="ECO:0000313" key="1">
    <source>
        <dbReference type="EMBL" id="KAI0067648.1"/>
    </source>
</evidence>
<protein>
    <submittedName>
        <fullName evidence="1">Uncharacterized protein</fullName>
    </submittedName>
</protein>
<reference evidence="1" key="2">
    <citation type="journal article" date="2022" name="New Phytol.">
        <title>Evolutionary transition to the ectomycorrhizal habit in the genomes of a hyperdiverse lineage of mushroom-forming fungi.</title>
        <authorList>
            <person name="Looney B."/>
            <person name="Miyauchi S."/>
            <person name="Morin E."/>
            <person name="Drula E."/>
            <person name="Courty P.E."/>
            <person name="Kohler A."/>
            <person name="Kuo A."/>
            <person name="LaButti K."/>
            <person name="Pangilinan J."/>
            <person name="Lipzen A."/>
            <person name="Riley R."/>
            <person name="Andreopoulos W."/>
            <person name="He G."/>
            <person name="Johnson J."/>
            <person name="Nolan M."/>
            <person name="Tritt A."/>
            <person name="Barry K.W."/>
            <person name="Grigoriev I.V."/>
            <person name="Nagy L.G."/>
            <person name="Hibbett D."/>
            <person name="Henrissat B."/>
            <person name="Matheny P.B."/>
            <person name="Labbe J."/>
            <person name="Martin F.M."/>
        </authorList>
    </citation>
    <scope>NUCLEOTIDE SEQUENCE</scope>
    <source>
        <strain evidence="1">HHB10654</strain>
    </source>
</reference>
<organism evidence="1 2">
    <name type="scientific">Artomyces pyxidatus</name>
    <dbReference type="NCBI Taxonomy" id="48021"/>
    <lineage>
        <taxon>Eukaryota</taxon>
        <taxon>Fungi</taxon>
        <taxon>Dikarya</taxon>
        <taxon>Basidiomycota</taxon>
        <taxon>Agaricomycotina</taxon>
        <taxon>Agaricomycetes</taxon>
        <taxon>Russulales</taxon>
        <taxon>Auriscalpiaceae</taxon>
        <taxon>Artomyces</taxon>
    </lineage>
</organism>